<dbReference type="SUPFAM" id="SSF117856">
    <property type="entry name" value="AF0104/ALDC/Ptd012-like"/>
    <property type="match status" value="1"/>
</dbReference>
<gene>
    <name evidence="10 11" type="primary">LOC104714703</name>
</gene>
<evidence type="ECO:0000256" key="4">
    <source>
        <dbReference type="ARBA" id="ARBA00023163"/>
    </source>
</evidence>
<evidence type="ECO:0000313" key="9">
    <source>
        <dbReference type="Proteomes" id="UP000694864"/>
    </source>
</evidence>
<keyword evidence="5 6" id="KW-0539">Nucleus</keyword>
<dbReference type="Pfam" id="PF03479">
    <property type="entry name" value="PCC"/>
    <property type="match status" value="1"/>
</dbReference>
<evidence type="ECO:0000313" key="11">
    <source>
        <dbReference type="RefSeq" id="XP_010430446.1"/>
    </source>
</evidence>
<proteinExistence type="predicted"/>
<reference evidence="10 11" key="3">
    <citation type="submission" date="2025-05" db="UniProtKB">
        <authorList>
            <consortium name="RefSeq"/>
        </authorList>
    </citation>
    <scope>IDENTIFICATION</scope>
    <source>
        <tissue evidence="10 11">Leaf</tissue>
    </source>
</reference>
<evidence type="ECO:0000256" key="6">
    <source>
        <dbReference type="RuleBase" id="RU367031"/>
    </source>
</evidence>
<dbReference type="CDD" id="cd11378">
    <property type="entry name" value="DUF296"/>
    <property type="match status" value="1"/>
</dbReference>
<feature type="compositionally biased region" description="Polar residues" evidence="7">
    <location>
        <begin position="50"/>
        <end position="61"/>
    </location>
</feature>
<reference evidence="9" key="2">
    <citation type="journal article" date="2014" name="Nat. Commun.">
        <title>The emerging biofuel crop Camelina sativa retains a highly undifferentiated hexaploid genome structure.</title>
        <authorList>
            <person name="Kagale S."/>
            <person name="Koh C."/>
            <person name="Nixon J."/>
            <person name="Bollina V."/>
            <person name="Clarke W.E."/>
            <person name="Tuteja R."/>
            <person name="Spillane C."/>
            <person name="Robinson S.J."/>
            <person name="Links M.G."/>
            <person name="Clarke C."/>
            <person name="Higgins E.E."/>
            <person name="Huebert T."/>
            <person name="Sharpe A.G."/>
            <person name="Parkin I.A."/>
        </authorList>
    </citation>
    <scope>NUCLEOTIDE SEQUENCE [LARGE SCALE GENOMIC DNA]</scope>
    <source>
        <strain evidence="9">r\DH55</strain>
    </source>
</reference>
<dbReference type="RefSeq" id="XP_010430443.1">
    <property type="nucleotide sequence ID" value="XM_010432141.1"/>
</dbReference>
<evidence type="ECO:0000256" key="2">
    <source>
        <dbReference type="ARBA" id="ARBA00023015"/>
    </source>
</evidence>
<accession>A0ABM0TS65</accession>
<feature type="domain" description="PPC" evidence="8">
    <location>
        <begin position="188"/>
        <end position="330"/>
    </location>
</feature>
<name>A0ABM0TS65_CAMSA</name>
<dbReference type="InterPro" id="IPR039605">
    <property type="entry name" value="AHL"/>
</dbReference>
<reference evidence="9" key="1">
    <citation type="journal article" date="1997" name="Nucleic Acids Res.">
        <title>tRNAscan-SE: a program for improved detection of transfer RNA genes in genomic sequence.</title>
        <authorList>
            <person name="Lowe T.M."/>
            <person name="Eddy S.R."/>
        </authorList>
    </citation>
    <scope>NUCLEOTIDE SEQUENCE [LARGE SCALE GENOMIC DNA]</scope>
    <source>
        <strain evidence="9">r\DH55</strain>
    </source>
</reference>
<evidence type="ECO:0000256" key="3">
    <source>
        <dbReference type="ARBA" id="ARBA00023125"/>
    </source>
</evidence>
<dbReference type="GeneID" id="104714703"/>
<keyword evidence="2 6" id="KW-0805">Transcription regulation</keyword>
<feature type="compositionally biased region" description="Polar residues" evidence="7">
    <location>
        <begin position="352"/>
        <end position="364"/>
    </location>
</feature>
<feature type="compositionally biased region" description="Basic and acidic residues" evidence="7">
    <location>
        <begin position="323"/>
        <end position="336"/>
    </location>
</feature>
<dbReference type="InterPro" id="IPR005175">
    <property type="entry name" value="PPC_dom"/>
</dbReference>
<comment type="domain">
    <text evidence="6">The PPC domain mediates interactions between AHL proteins.</text>
</comment>
<dbReference type="Gene3D" id="3.30.1330.80">
    <property type="entry name" value="Hypothetical protein, similar to alpha- acetolactate decarboxylase, domain 2"/>
    <property type="match status" value="1"/>
</dbReference>
<feature type="compositionally biased region" description="Pro residues" evidence="7">
    <location>
        <begin position="96"/>
        <end position="109"/>
    </location>
</feature>
<evidence type="ECO:0000256" key="5">
    <source>
        <dbReference type="ARBA" id="ARBA00023242"/>
    </source>
</evidence>
<organism evidence="9 11">
    <name type="scientific">Camelina sativa</name>
    <name type="common">False flax</name>
    <name type="synonym">Myagrum sativum</name>
    <dbReference type="NCBI Taxonomy" id="90675"/>
    <lineage>
        <taxon>Eukaryota</taxon>
        <taxon>Viridiplantae</taxon>
        <taxon>Streptophyta</taxon>
        <taxon>Embryophyta</taxon>
        <taxon>Tracheophyta</taxon>
        <taxon>Spermatophyta</taxon>
        <taxon>Magnoliopsida</taxon>
        <taxon>eudicotyledons</taxon>
        <taxon>Gunneridae</taxon>
        <taxon>Pentapetalae</taxon>
        <taxon>rosids</taxon>
        <taxon>malvids</taxon>
        <taxon>Brassicales</taxon>
        <taxon>Brassicaceae</taxon>
        <taxon>Camelineae</taxon>
        <taxon>Camelina</taxon>
    </lineage>
</organism>
<feature type="compositionally biased region" description="Basic residues" evidence="7">
    <location>
        <begin position="112"/>
        <end position="121"/>
    </location>
</feature>
<evidence type="ECO:0000256" key="1">
    <source>
        <dbReference type="ARBA" id="ARBA00004123"/>
    </source>
</evidence>
<feature type="compositionally biased region" description="Polar residues" evidence="7">
    <location>
        <begin position="22"/>
        <end position="32"/>
    </location>
</feature>
<keyword evidence="4 6" id="KW-0804">Transcription</keyword>
<keyword evidence="9" id="KW-1185">Reference proteome</keyword>
<dbReference type="Proteomes" id="UP000694864">
    <property type="component" value="Chromosome 9"/>
</dbReference>
<comment type="function">
    <text evidence="6">Transcription factor that specifically binds AT-rich DNA sequences related to the nuclear matrix attachment regions (MARs).</text>
</comment>
<dbReference type="PROSITE" id="PS51742">
    <property type="entry name" value="PPC"/>
    <property type="match status" value="1"/>
</dbReference>
<feature type="region of interest" description="Disordered" evidence="7">
    <location>
        <begin position="1"/>
        <end position="174"/>
    </location>
</feature>
<sequence>MDGREAMTFPGSHPQYYLQRGSFPNLTPSQVASGLHAPPPPPHPGFRPMSNPNIHHPQASNPGPPPFSMAEHSDFGHSIHMGMGSSASAAEFQPPLSQPPPPPSPPAGTPPARKKRGRPRKYAPAPDGPVSLGLSSMPCVSSNKSKDSSPMSDDPNAPRRARARGRPPGTGRKQRLANLGEWMNTSAGYAFGPHVISVEAGEDIVAKIVSFSQQRPRVLCIMSGTGTVSSVTLRQPGSTTPHLSFKGRYDILSLGGSYLVNDEGGSKSRTGGLSVSLSNGEEGLVFGGGISTLIAASLVQVVACSFVYGASAKSYNTNNNKTIRQEKEPNEEHNNSDMETTPCSAPEAAASAGQQTPPNFSAAQGMSEWPGSGSGRSLDDSSRNLLTDIDLTRG</sequence>
<feature type="region of interest" description="Disordered" evidence="7">
    <location>
        <begin position="319"/>
        <end position="394"/>
    </location>
</feature>
<dbReference type="PANTHER" id="PTHR31500">
    <property type="entry name" value="AT-HOOK MOTIF NUCLEAR-LOCALIZED PROTEIN 9"/>
    <property type="match status" value="1"/>
</dbReference>
<evidence type="ECO:0000256" key="7">
    <source>
        <dbReference type="SAM" id="MobiDB-lite"/>
    </source>
</evidence>
<keyword evidence="3 6" id="KW-0238">DNA-binding</keyword>
<evidence type="ECO:0000259" key="8">
    <source>
        <dbReference type="PROSITE" id="PS51742"/>
    </source>
</evidence>
<evidence type="ECO:0000313" key="10">
    <source>
        <dbReference type="RefSeq" id="XP_010430443.1"/>
    </source>
</evidence>
<comment type="subcellular location">
    <subcellularLocation>
        <location evidence="1 6">Nucleus</location>
    </subcellularLocation>
</comment>
<dbReference type="PANTHER" id="PTHR31500:SF64">
    <property type="entry name" value="AT-HOOK MOTIF NUCLEAR-LOCALIZED PROTEIN 12-RELATED"/>
    <property type="match status" value="1"/>
</dbReference>
<dbReference type="RefSeq" id="XP_010430446.1">
    <property type="nucleotide sequence ID" value="XM_010432144.1"/>
</dbReference>
<protein>
    <recommendedName>
        <fullName evidence="6">AT-hook motif nuclear-localized protein</fullName>
    </recommendedName>
</protein>